<feature type="transmembrane region" description="Helical" evidence="8">
    <location>
        <begin position="104"/>
        <end position="126"/>
    </location>
</feature>
<dbReference type="GO" id="GO:0010329">
    <property type="term" value="F:auxin efflux transmembrane transporter activity"/>
    <property type="evidence" value="ECO:0007669"/>
    <property type="project" value="TreeGrafter"/>
</dbReference>
<feature type="region of interest" description="Disordered" evidence="9">
    <location>
        <begin position="425"/>
        <end position="481"/>
    </location>
</feature>
<feature type="compositionally biased region" description="Basic and acidic residues" evidence="9">
    <location>
        <begin position="348"/>
        <end position="357"/>
    </location>
</feature>
<evidence type="ECO:0000256" key="7">
    <source>
        <dbReference type="ARBA" id="ARBA00023294"/>
    </source>
</evidence>
<feature type="non-terminal residue" evidence="10">
    <location>
        <position position="649"/>
    </location>
</feature>
<protein>
    <recommendedName>
        <fullName evidence="8">Auxin efflux carrier component</fullName>
    </recommendedName>
</protein>
<gene>
    <name evidence="10" type="ORF">Golax_018422</name>
</gene>
<comment type="caution">
    <text evidence="8">Lacks conserved residue(s) required for the propagation of feature annotation.</text>
</comment>
<comment type="similarity">
    <text evidence="2 8">Belongs to the auxin efflux carrier (TC 2.A.69.1) family.</text>
</comment>
<keyword evidence="11" id="KW-1185">Reference proteome</keyword>
<dbReference type="GO" id="GO:0009734">
    <property type="term" value="P:auxin-activated signaling pathway"/>
    <property type="evidence" value="ECO:0007669"/>
    <property type="project" value="UniProtKB-UniRule"/>
</dbReference>
<dbReference type="PANTHER" id="PTHR31752">
    <property type="entry name" value="AUXIN EFFLUX CARRIER COMPONENT 1B-RELATED"/>
    <property type="match status" value="1"/>
</dbReference>
<keyword evidence="6 8" id="KW-0472">Membrane</keyword>
<dbReference type="AlphaFoldDB" id="A0A7J8Z4K5"/>
<dbReference type="InterPro" id="IPR014024">
    <property type="entry name" value="Auxin_eff_plant"/>
</dbReference>
<proteinExistence type="inferred from homology"/>
<feature type="transmembrane region" description="Helical" evidence="8">
    <location>
        <begin position="6"/>
        <end position="28"/>
    </location>
</feature>
<accession>A0A7J8Z4K5</accession>
<dbReference type="NCBIfam" id="TIGR00946">
    <property type="entry name" value="2a69"/>
    <property type="match status" value="1"/>
</dbReference>
<sequence>MISWNDLYTVLTAVIPLYVAMILAYGSVRWWKIFTPDQCSGINRFVAIFAVPLLSFHFISTNDPYAMNFRFIAADTLQKLIMLFVLGLWTNLTRNGSLEWMITIFSLSTLPNTLVMGIPLLIAMYGPYSGMLMVQVVVLQCIIWYTLLLFLFEYRGAKILIMEQFPETAASIVSFKVDSDVVSLDGRDFLETDAEIGEDGKLHVKVRKSNASRRSLGPCSLPALTPRPSNLTGAEIYSLSSSRNPTPRGSNFNNSDFYSMMGVQGFPARHSNFGPADLYSVQSSRGPTPRPSNFEENNTVMSPRFGFYPAQTVPSSYPAPNPEFSSVTKNAKATQQQQQQPVQPQQQPKEKENNKENHDAKELHMFVWSSSASPVSEGGGLHVFGGTDFGASEQSGRSEQGAKEIRMLVADHPQNGENKACEGMAGSGDVNGEDFSFAGRDGEEEREKEGPNGLNKLGSSSTAELHPKAAGGPESGVGKQMPPASVMTRLILIMVWRKLIRNPNTYSSLIGLVWSLIAFRWHVSMPKIIEKSISILSDAGLGMAMFSLVSGPGSVGIGCDRRQLGHQLVKVGLFMALQPKIIACGNSVATFAMAVRFLTGPAVMAAASIAVGLRGTLLRVAIVQAALPQGIVPFVFAKEYNVHPAILST</sequence>
<feature type="transmembrane region" description="Helical" evidence="8">
    <location>
        <begin position="132"/>
        <end position="152"/>
    </location>
</feature>
<evidence type="ECO:0000256" key="6">
    <source>
        <dbReference type="ARBA" id="ARBA00023136"/>
    </source>
</evidence>
<evidence type="ECO:0000313" key="10">
    <source>
        <dbReference type="EMBL" id="MBA0706304.1"/>
    </source>
</evidence>
<reference evidence="10 11" key="1">
    <citation type="journal article" date="2019" name="Genome Biol. Evol.">
        <title>Insights into the evolution of the New World diploid cottons (Gossypium, subgenus Houzingenia) based on genome sequencing.</title>
        <authorList>
            <person name="Grover C.E."/>
            <person name="Arick M.A. 2nd"/>
            <person name="Thrash A."/>
            <person name="Conover J.L."/>
            <person name="Sanders W.S."/>
            <person name="Peterson D.G."/>
            <person name="Frelichowski J.E."/>
            <person name="Scheffler J.A."/>
            <person name="Scheffler B.E."/>
            <person name="Wendel J.F."/>
        </authorList>
    </citation>
    <scope>NUCLEOTIDE SEQUENCE [LARGE SCALE GENOMIC DNA]</scope>
    <source>
        <strain evidence="10">4</strain>
        <tissue evidence="10">Leaf</tissue>
    </source>
</reference>
<evidence type="ECO:0000256" key="1">
    <source>
        <dbReference type="ARBA" id="ARBA00004127"/>
    </source>
</evidence>
<feature type="region of interest" description="Disordered" evidence="9">
    <location>
        <begin position="277"/>
        <end position="357"/>
    </location>
</feature>
<dbReference type="PANTHER" id="PTHR31752:SF72">
    <property type="entry name" value="AUXIN EFFLUX CARRIER COMPONENT 3A"/>
    <property type="match status" value="1"/>
</dbReference>
<keyword evidence="4 8" id="KW-0812">Transmembrane</keyword>
<name>A0A7J8Z4K5_9ROSI</name>
<comment type="subcellular location">
    <subcellularLocation>
        <location evidence="1">Endomembrane system</location>
        <topology evidence="1">Multi-pass membrane protein</topology>
    </subcellularLocation>
    <subcellularLocation>
        <location evidence="8">Membrane</location>
        <topology evidence="8">Multi-pass membrane protein</topology>
    </subcellularLocation>
</comment>
<comment type="caution">
    <text evidence="10">The sequence shown here is derived from an EMBL/GenBank/DDBJ whole genome shotgun (WGS) entry which is preliminary data.</text>
</comment>
<keyword evidence="5 8" id="KW-1133">Transmembrane helix</keyword>
<dbReference type="InterPro" id="IPR051107">
    <property type="entry name" value="Auxin_Efflux_Carrier"/>
</dbReference>
<feature type="transmembrane region" description="Helical" evidence="8">
    <location>
        <begin position="71"/>
        <end position="92"/>
    </location>
</feature>
<evidence type="ECO:0000256" key="2">
    <source>
        <dbReference type="ARBA" id="ARBA00009177"/>
    </source>
</evidence>
<feature type="compositionally biased region" description="Low complexity" evidence="9">
    <location>
        <begin position="335"/>
        <end position="347"/>
    </location>
</feature>
<feature type="transmembrane region" description="Helical" evidence="8">
    <location>
        <begin position="40"/>
        <end position="59"/>
    </location>
</feature>
<evidence type="ECO:0000256" key="3">
    <source>
        <dbReference type="ARBA" id="ARBA00022448"/>
    </source>
</evidence>
<keyword evidence="3 8" id="KW-0813">Transport</keyword>
<feature type="compositionally biased region" description="Basic and acidic residues" evidence="9">
    <location>
        <begin position="440"/>
        <end position="450"/>
    </location>
</feature>
<feature type="compositionally biased region" description="Polar residues" evidence="9">
    <location>
        <begin position="323"/>
        <end position="334"/>
    </location>
</feature>
<dbReference type="GO" id="GO:0009926">
    <property type="term" value="P:auxin polar transport"/>
    <property type="evidence" value="ECO:0007669"/>
    <property type="project" value="TreeGrafter"/>
</dbReference>
<dbReference type="Pfam" id="PF03547">
    <property type="entry name" value="Mem_trans"/>
    <property type="match status" value="2"/>
</dbReference>
<dbReference type="GO" id="GO:0005783">
    <property type="term" value="C:endoplasmic reticulum"/>
    <property type="evidence" value="ECO:0007669"/>
    <property type="project" value="TreeGrafter"/>
</dbReference>
<dbReference type="Proteomes" id="UP000593574">
    <property type="component" value="Unassembled WGS sequence"/>
</dbReference>
<keyword evidence="7 8" id="KW-0927">Auxin signaling pathway</keyword>
<evidence type="ECO:0000256" key="4">
    <source>
        <dbReference type="ARBA" id="ARBA00022692"/>
    </source>
</evidence>
<organism evidence="10 11">
    <name type="scientific">Gossypium laxum</name>
    <dbReference type="NCBI Taxonomy" id="34288"/>
    <lineage>
        <taxon>Eukaryota</taxon>
        <taxon>Viridiplantae</taxon>
        <taxon>Streptophyta</taxon>
        <taxon>Embryophyta</taxon>
        <taxon>Tracheophyta</taxon>
        <taxon>Spermatophyta</taxon>
        <taxon>Magnoliopsida</taxon>
        <taxon>eudicotyledons</taxon>
        <taxon>Gunneridae</taxon>
        <taxon>Pentapetalae</taxon>
        <taxon>rosids</taxon>
        <taxon>malvids</taxon>
        <taxon>Malvales</taxon>
        <taxon>Malvaceae</taxon>
        <taxon>Malvoideae</taxon>
        <taxon>Gossypium</taxon>
    </lineage>
</organism>
<dbReference type="GO" id="GO:0005886">
    <property type="term" value="C:plasma membrane"/>
    <property type="evidence" value="ECO:0007669"/>
    <property type="project" value="TreeGrafter"/>
</dbReference>
<evidence type="ECO:0000256" key="5">
    <source>
        <dbReference type="ARBA" id="ARBA00022989"/>
    </source>
</evidence>
<dbReference type="InterPro" id="IPR004776">
    <property type="entry name" value="Mem_transp_PIN-like"/>
</dbReference>
<evidence type="ECO:0000313" key="11">
    <source>
        <dbReference type="Proteomes" id="UP000593574"/>
    </source>
</evidence>
<evidence type="ECO:0000256" key="9">
    <source>
        <dbReference type="SAM" id="MobiDB-lite"/>
    </source>
</evidence>
<comment type="function">
    <text evidence="8">May act as a component of the auxin efflux carrier.</text>
</comment>
<evidence type="ECO:0000256" key="8">
    <source>
        <dbReference type="RuleBase" id="RU362108"/>
    </source>
</evidence>
<dbReference type="EMBL" id="JABEZV010000002">
    <property type="protein sequence ID" value="MBA0706304.1"/>
    <property type="molecule type" value="Genomic_DNA"/>
</dbReference>